<organism evidence="1 2">
    <name type="scientific">Fictibacillus fluitans</name>
    <dbReference type="NCBI Taxonomy" id="3058422"/>
    <lineage>
        <taxon>Bacteria</taxon>
        <taxon>Bacillati</taxon>
        <taxon>Bacillota</taxon>
        <taxon>Bacilli</taxon>
        <taxon>Bacillales</taxon>
        <taxon>Fictibacillaceae</taxon>
        <taxon>Fictibacillus</taxon>
    </lineage>
</organism>
<gene>
    <name evidence="1" type="ORF">QYB97_19840</name>
</gene>
<dbReference type="Proteomes" id="UP001172721">
    <property type="component" value="Unassembled WGS sequence"/>
</dbReference>
<comment type="caution">
    <text evidence="1">The sequence shown here is derived from an EMBL/GenBank/DDBJ whole genome shotgun (WGS) entry which is preliminary data.</text>
</comment>
<dbReference type="RefSeq" id="WP_301167761.1">
    <property type="nucleotide sequence ID" value="NZ_JAUHTR010000014.1"/>
</dbReference>
<name>A0ABT8I136_9BACL</name>
<evidence type="ECO:0000313" key="1">
    <source>
        <dbReference type="EMBL" id="MDN4526743.1"/>
    </source>
</evidence>
<evidence type="ECO:0000313" key="2">
    <source>
        <dbReference type="Proteomes" id="UP001172721"/>
    </source>
</evidence>
<dbReference type="InterPro" id="IPR041881">
    <property type="entry name" value="PqqD_sf"/>
</dbReference>
<keyword evidence="2" id="KW-1185">Reference proteome</keyword>
<dbReference type="Pfam" id="PF05402">
    <property type="entry name" value="PqqD"/>
    <property type="match status" value="1"/>
</dbReference>
<dbReference type="Gene3D" id="1.10.10.1150">
    <property type="entry name" value="Coenzyme PQQ synthesis protein D (PqqD)"/>
    <property type="match status" value="1"/>
</dbReference>
<dbReference type="EMBL" id="JAUHTR010000014">
    <property type="protein sequence ID" value="MDN4526743.1"/>
    <property type="molecule type" value="Genomic_DNA"/>
</dbReference>
<proteinExistence type="predicted"/>
<dbReference type="InterPro" id="IPR008792">
    <property type="entry name" value="PQQD"/>
</dbReference>
<accession>A0ABT8I136</accession>
<dbReference type="NCBIfam" id="NF033536">
    <property type="entry name" value="lasso_PqqD_Bac"/>
    <property type="match status" value="1"/>
</dbReference>
<reference evidence="1" key="1">
    <citation type="submission" date="2023-07" db="EMBL/GenBank/DDBJ databases">
        <title>Fictibacillus sp. isolated from freshwater pond.</title>
        <authorList>
            <person name="Kirdat K."/>
            <person name="Bhat A."/>
            <person name="Mourya A."/>
            <person name="Yadav A."/>
        </authorList>
    </citation>
    <scope>NUCLEOTIDE SEQUENCE</scope>
    <source>
        <strain evidence="1">NE201</strain>
    </source>
</reference>
<sequence>MIKSSTVGLQTKVVQASGNIVSDMGGEKVMLSINNGKYYNLGAIGGVIWEKIKTPVTVNNLIRDMLSEYQIDEDQCKEEILTFLEQLHIEQLVQLS</sequence>
<protein>
    <submittedName>
        <fullName evidence="1">Lasso peptide biosynthesis PqqD family chaperone</fullName>
    </submittedName>
</protein>